<feature type="chain" id="PRO_5035296570" description="SH3 domain-containing protein" evidence="1">
    <location>
        <begin position="36"/>
        <end position="121"/>
    </location>
</feature>
<comment type="caution">
    <text evidence="2">The sequence shown here is derived from an EMBL/GenBank/DDBJ whole genome shotgun (WGS) entry which is preliminary data.</text>
</comment>
<feature type="signal peptide" evidence="1">
    <location>
        <begin position="1"/>
        <end position="35"/>
    </location>
</feature>
<reference evidence="2" key="1">
    <citation type="submission" date="2020-11" db="EMBL/GenBank/DDBJ databases">
        <title>Sequencing the genomes of 1000 actinobacteria strains.</title>
        <authorList>
            <person name="Klenk H.-P."/>
        </authorList>
    </citation>
    <scope>NUCLEOTIDE SEQUENCE</scope>
    <source>
        <strain evidence="2">DSM 45356</strain>
    </source>
</reference>
<keyword evidence="3" id="KW-1185">Reference proteome</keyword>
<dbReference type="PROSITE" id="PS51318">
    <property type="entry name" value="TAT"/>
    <property type="match status" value="1"/>
</dbReference>
<keyword evidence="1" id="KW-0732">Signal</keyword>
<name>A0A8J7GPS6_9ACTN</name>
<accession>A0A8J7GPS6</accession>
<evidence type="ECO:0008006" key="4">
    <source>
        <dbReference type="Google" id="ProtNLM"/>
    </source>
</evidence>
<gene>
    <name evidence="2" type="ORF">IW245_001912</name>
</gene>
<organism evidence="2 3">
    <name type="scientific">Longispora fulva</name>
    <dbReference type="NCBI Taxonomy" id="619741"/>
    <lineage>
        <taxon>Bacteria</taxon>
        <taxon>Bacillati</taxon>
        <taxon>Actinomycetota</taxon>
        <taxon>Actinomycetes</taxon>
        <taxon>Micromonosporales</taxon>
        <taxon>Micromonosporaceae</taxon>
        <taxon>Longispora</taxon>
    </lineage>
</organism>
<proteinExistence type="predicted"/>
<evidence type="ECO:0000313" key="2">
    <source>
        <dbReference type="EMBL" id="MBG6135718.1"/>
    </source>
</evidence>
<sequence length="121" mass="12868">MPAQQRTTNVRRLLGGVLALATAGLTLTVAAPATAAPATITSGNGTVNSPWVPMLSAHTTCQSTGLYGNYYNGRHLDKITDLPAGTWIGVRYITSDGRSADVLWHNHGTWGFMLTSCFAFD</sequence>
<dbReference type="AlphaFoldDB" id="A0A8J7GPS6"/>
<evidence type="ECO:0000313" key="3">
    <source>
        <dbReference type="Proteomes" id="UP000622552"/>
    </source>
</evidence>
<evidence type="ECO:0000256" key="1">
    <source>
        <dbReference type="SAM" id="SignalP"/>
    </source>
</evidence>
<dbReference type="InterPro" id="IPR006311">
    <property type="entry name" value="TAT_signal"/>
</dbReference>
<protein>
    <recommendedName>
        <fullName evidence="4">SH3 domain-containing protein</fullName>
    </recommendedName>
</protein>
<dbReference type="RefSeq" id="WP_197002788.1">
    <property type="nucleotide sequence ID" value="NZ_BONS01000002.1"/>
</dbReference>
<dbReference type="EMBL" id="JADOUF010000001">
    <property type="protein sequence ID" value="MBG6135718.1"/>
    <property type="molecule type" value="Genomic_DNA"/>
</dbReference>
<dbReference type="Proteomes" id="UP000622552">
    <property type="component" value="Unassembled WGS sequence"/>
</dbReference>